<dbReference type="GO" id="GO:0006355">
    <property type="term" value="P:regulation of DNA-templated transcription"/>
    <property type="evidence" value="ECO:0007669"/>
    <property type="project" value="InterPro"/>
</dbReference>
<dbReference type="Gene3D" id="2.30.31.70">
    <property type="match status" value="1"/>
</dbReference>
<dbReference type="Proteomes" id="UP000198636">
    <property type="component" value="Unassembled WGS sequence"/>
</dbReference>
<proteinExistence type="predicted"/>
<dbReference type="GO" id="GO:0003677">
    <property type="term" value="F:DNA binding"/>
    <property type="evidence" value="ECO:0007669"/>
    <property type="project" value="InterPro"/>
</dbReference>
<evidence type="ECO:0000313" key="3">
    <source>
        <dbReference type="Proteomes" id="UP000198636"/>
    </source>
</evidence>
<evidence type="ECO:0000259" key="1">
    <source>
        <dbReference type="Pfam" id="PF02229"/>
    </source>
</evidence>
<gene>
    <name evidence="2" type="ORF">SAMN03080606_02897</name>
</gene>
<dbReference type="InterPro" id="IPR017154">
    <property type="entry name" value="PC4-like"/>
</dbReference>
<dbReference type="EMBL" id="FMUS01000020">
    <property type="protein sequence ID" value="SCY88938.1"/>
    <property type="molecule type" value="Genomic_DNA"/>
</dbReference>
<dbReference type="PIRSF" id="PIRSF037246">
    <property type="entry name" value="UCP037246"/>
    <property type="match status" value="1"/>
</dbReference>
<evidence type="ECO:0000313" key="2">
    <source>
        <dbReference type="EMBL" id="SCY88938.1"/>
    </source>
</evidence>
<dbReference type="AlphaFoldDB" id="A0A1G5JMK3"/>
<dbReference type="RefSeq" id="WP_091545076.1">
    <property type="nucleotide sequence ID" value="NZ_FMUS01000020.1"/>
</dbReference>
<name>A0A1G5JMK3_9FIRM</name>
<dbReference type="STRING" id="1120976.SAMN03080606_02897"/>
<accession>A0A1G5JMK3</accession>
<reference evidence="2 3" key="1">
    <citation type="submission" date="2016-10" db="EMBL/GenBank/DDBJ databases">
        <authorList>
            <person name="de Groot N.N."/>
        </authorList>
    </citation>
    <scope>NUCLEOTIDE SEQUENCE [LARGE SCALE GENOMIC DNA]</scope>
    <source>
        <strain evidence="2 3">DSM 18978</strain>
    </source>
</reference>
<protein>
    <recommendedName>
        <fullName evidence="1">Transcriptional coactivator p15 (PC4) C-terminal domain-containing protein</fullName>
    </recommendedName>
</protein>
<feature type="domain" description="Transcriptional coactivator p15 (PC4) C-terminal" evidence="1">
    <location>
        <begin position="19"/>
        <end position="67"/>
    </location>
</feature>
<dbReference type="OrthoDB" id="7067273at2"/>
<organism evidence="2 3">
    <name type="scientific">Alkaliphilus peptidifermentans DSM 18978</name>
    <dbReference type="NCBI Taxonomy" id="1120976"/>
    <lineage>
        <taxon>Bacteria</taxon>
        <taxon>Bacillati</taxon>
        <taxon>Bacillota</taxon>
        <taxon>Clostridia</taxon>
        <taxon>Peptostreptococcales</taxon>
        <taxon>Natronincolaceae</taxon>
        <taxon>Alkaliphilus</taxon>
    </lineage>
</organism>
<dbReference type="Pfam" id="PF02229">
    <property type="entry name" value="PC4"/>
    <property type="match status" value="1"/>
</dbReference>
<sequence>MAEIKFEIRESLGTLSESAKGWNKELNLVSWNNRDPKYDIREWDPQHEKMGKGITLSKEELKALKDILNSVEL</sequence>
<dbReference type="InterPro" id="IPR003173">
    <property type="entry name" value="PC4_C"/>
</dbReference>
<keyword evidence="3" id="KW-1185">Reference proteome</keyword>